<dbReference type="AlphaFoldDB" id="A0A251TZZ3"/>
<keyword evidence="1" id="KW-0732">Signal</keyword>
<dbReference type="Gramene" id="mRNA:HanXRQr2_Chr09g0413481">
    <property type="protein sequence ID" value="CDS:HanXRQr2_Chr09g0413481.1"/>
    <property type="gene ID" value="HanXRQr2_Chr09g0413481"/>
</dbReference>
<name>A0A251TZZ3_HELAN</name>
<keyword evidence="4" id="KW-1185">Reference proteome</keyword>
<evidence type="ECO:0000313" key="3">
    <source>
        <dbReference type="EMBL" id="OTG16698.1"/>
    </source>
</evidence>
<protein>
    <submittedName>
        <fullName evidence="3">Uncharacterized protein</fullName>
    </submittedName>
</protein>
<gene>
    <name evidence="3" type="ORF">HannXRQ_Chr09g0274261</name>
    <name evidence="2" type="ORF">HanXRQr2_Chr09g0413481</name>
</gene>
<dbReference type="InParanoid" id="A0A251TZZ3"/>
<reference evidence="2" key="3">
    <citation type="submission" date="2020-06" db="EMBL/GenBank/DDBJ databases">
        <title>Helianthus annuus Genome sequencing and assembly Release 2.</title>
        <authorList>
            <person name="Gouzy J."/>
            <person name="Langlade N."/>
            <person name="Munos S."/>
        </authorList>
    </citation>
    <scope>NUCLEOTIDE SEQUENCE</scope>
    <source>
        <tissue evidence="2">Leaves</tissue>
    </source>
</reference>
<sequence length="55" mass="6285">MHGLSLLCCYFRGCLFWLEPHAKGALSCSSFHRINCQTETKVMICSSMQILILYV</sequence>
<reference evidence="3" key="2">
    <citation type="submission" date="2017-02" db="EMBL/GenBank/DDBJ databases">
        <title>Sunflower complete genome.</title>
        <authorList>
            <person name="Langlade N."/>
            <person name="Munos S."/>
        </authorList>
    </citation>
    <scope>NUCLEOTIDE SEQUENCE [LARGE SCALE GENOMIC DNA]</scope>
    <source>
        <tissue evidence="3">Leaves</tissue>
    </source>
</reference>
<dbReference type="EMBL" id="MNCJ02000324">
    <property type="protein sequence ID" value="KAF5793089.1"/>
    <property type="molecule type" value="Genomic_DNA"/>
</dbReference>
<evidence type="ECO:0000313" key="2">
    <source>
        <dbReference type="EMBL" id="KAF5793089.1"/>
    </source>
</evidence>
<evidence type="ECO:0000313" key="4">
    <source>
        <dbReference type="Proteomes" id="UP000215914"/>
    </source>
</evidence>
<dbReference type="EMBL" id="CM007898">
    <property type="protein sequence ID" value="OTG16698.1"/>
    <property type="molecule type" value="Genomic_DNA"/>
</dbReference>
<feature type="chain" id="PRO_5012513106" evidence="1">
    <location>
        <begin position="17"/>
        <end position="55"/>
    </location>
</feature>
<dbReference type="Proteomes" id="UP000215914">
    <property type="component" value="Chromosome 9"/>
</dbReference>
<evidence type="ECO:0000256" key="1">
    <source>
        <dbReference type="SAM" id="SignalP"/>
    </source>
</evidence>
<proteinExistence type="predicted"/>
<organism evidence="3 4">
    <name type="scientific">Helianthus annuus</name>
    <name type="common">Common sunflower</name>
    <dbReference type="NCBI Taxonomy" id="4232"/>
    <lineage>
        <taxon>Eukaryota</taxon>
        <taxon>Viridiplantae</taxon>
        <taxon>Streptophyta</taxon>
        <taxon>Embryophyta</taxon>
        <taxon>Tracheophyta</taxon>
        <taxon>Spermatophyta</taxon>
        <taxon>Magnoliopsida</taxon>
        <taxon>eudicotyledons</taxon>
        <taxon>Gunneridae</taxon>
        <taxon>Pentapetalae</taxon>
        <taxon>asterids</taxon>
        <taxon>campanulids</taxon>
        <taxon>Asterales</taxon>
        <taxon>Asteraceae</taxon>
        <taxon>Asteroideae</taxon>
        <taxon>Heliantheae alliance</taxon>
        <taxon>Heliantheae</taxon>
        <taxon>Helianthus</taxon>
    </lineage>
</organism>
<accession>A0A251TZZ3</accession>
<feature type="signal peptide" evidence="1">
    <location>
        <begin position="1"/>
        <end position="16"/>
    </location>
</feature>
<reference evidence="2 4" key="1">
    <citation type="journal article" date="2017" name="Nature">
        <title>The sunflower genome provides insights into oil metabolism, flowering and Asterid evolution.</title>
        <authorList>
            <person name="Badouin H."/>
            <person name="Gouzy J."/>
            <person name="Grassa C.J."/>
            <person name="Murat F."/>
            <person name="Staton S.E."/>
            <person name="Cottret L."/>
            <person name="Lelandais-Briere C."/>
            <person name="Owens G.L."/>
            <person name="Carrere S."/>
            <person name="Mayjonade B."/>
            <person name="Legrand L."/>
            <person name="Gill N."/>
            <person name="Kane N.C."/>
            <person name="Bowers J.E."/>
            <person name="Hubner S."/>
            <person name="Bellec A."/>
            <person name="Berard A."/>
            <person name="Berges H."/>
            <person name="Blanchet N."/>
            <person name="Boniface M.C."/>
            <person name="Brunel D."/>
            <person name="Catrice O."/>
            <person name="Chaidir N."/>
            <person name="Claudel C."/>
            <person name="Donnadieu C."/>
            <person name="Faraut T."/>
            <person name="Fievet G."/>
            <person name="Helmstetter N."/>
            <person name="King M."/>
            <person name="Knapp S.J."/>
            <person name="Lai Z."/>
            <person name="Le Paslier M.C."/>
            <person name="Lippi Y."/>
            <person name="Lorenzon L."/>
            <person name="Mandel J.R."/>
            <person name="Marage G."/>
            <person name="Marchand G."/>
            <person name="Marquand E."/>
            <person name="Bret-Mestries E."/>
            <person name="Morien E."/>
            <person name="Nambeesan S."/>
            <person name="Nguyen T."/>
            <person name="Pegot-Espagnet P."/>
            <person name="Pouilly N."/>
            <person name="Raftis F."/>
            <person name="Sallet E."/>
            <person name="Schiex T."/>
            <person name="Thomas J."/>
            <person name="Vandecasteele C."/>
            <person name="Vares D."/>
            <person name="Vear F."/>
            <person name="Vautrin S."/>
            <person name="Crespi M."/>
            <person name="Mangin B."/>
            <person name="Burke J.M."/>
            <person name="Salse J."/>
            <person name="Munos S."/>
            <person name="Vincourt P."/>
            <person name="Rieseberg L.H."/>
            <person name="Langlade N.B."/>
        </authorList>
    </citation>
    <scope>NUCLEOTIDE SEQUENCE [LARGE SCALE GENOMIC DNA]</scope>
    <source>
        <strain evidence="4">cv. SF193</strain>
        <tissue evidence="2">Leaves</tissue>
    </source>
</reference>